<keyword evidence="1" id="KW-0732">Signal</keyword>
<protein>
    <recommendedName>
        <fullName evidence="4">Permuted papain-like amidase enzyme, YaeF/YiiX, C92 family</fullName>
    </recommendedName>
</protein>
<evidence type="ECO:0000256" key="1">
    <source>
        <dbReference type="SAM" id="SignalP"/>
    </source>
</evidence>
<accession>A0ABR9RIG7</accession>
<gene>
    <name evidence="2" type="ORF">INF30_05680</name>
</gene>
<dbReference type="Pfam" id="PF05708">
    <property type="entry name" value="Peptidase_C92"/>
    <property type="match status" value="1"/>
</dbReference>
<name>A0ABR9RIG7_9FIRM</name>
<dbReference type="Gene3D" id="3.90.1720.10">
    <property type="entry name" value="endopeptidase domain like (from Nostoc punctiforme)"/>
    <property type="match status" value="1"/>
</dbReference>
<proteinExistence type="predicted"/>
<dbReference type="Proteomes" id="UP000758652">
    <property type="component" value="Unassembled WGS sequence"/>
</dbReference>
<evidence type="ECO:0000313" key="2">
    <source>
        <dbReference type="EMBL" id="MBE5062748.1"/>
    </source>
</evidence>
<dbReference type="SUPFAM" id="SSF54001">
    <property type="entry name" value="Cysteine proteinases"/>
    <property type="match status" value="1"/>
</dbReference>
<feature type="chain" id="PRO_5045911971" description="Permuted papain-like amidase enzyme, YaeF/YiiX, C92 family" evidence="1">
    <location>
        <begin position="28"/>
        <end position="215"/>
    </location>
</feature>
<comment type="caution">
    <text evidence="2">The sequence shown here is derived from an EMBL/GenBank/DDBJ whole genome shotgun (WGS) entry which is preliminary data.</text>
</comment>
<dbReference type="RefSeq" id="WP_226394517.1">
    <property type="nucleotide sequence ID" value="NZ_JADCKL010000003.1"/>
</dbReference>
<dbReference type="InterPro" id="IPR038765">
    <property type="entry name" value="Papain-like_cys_pep_sf"/>
</dbReference>
<sequence length="215" mass="24043">MMRKIKMLISLCLVFSFCLLGSLSVYAADVTPSVDEVFPEEQVEALQEKVSNLPVYSDKDENGEFHNIVTRATGRYPTRKGVILVTDDKYKGVVPTGHAAIVYSSNRVVESLENGVVTGANNWNTSKSTCYGVTVKGTTTSEDAAAADWCYNQLNKPYNWIWMDKERRDAFYCSHLVYAAFIDKYGINIDTDAFFSAIHPSEIVDSSNTTIIYKK</sequence>
<feature type="signal peptide" evidence="1">
    <location>
        <begin position="1"/>
        <end position="27"/>
    </location>
</feature>
<organism evidence="2 3">
    <name type="scientific">Claveliimonas monacensis</name>
    <dbReference type="NCBI Taxonomy" id="2779351"/>
    <lineage>
        <taxon>Bacteria</taxon>
        <taxon>Bacillati</taxon>
        <taxon>Bacillota</taxon>
        <taxon>Clostridia</taxon>
        <taxon>Lachnospirales</taxon>
        <taxon>Lachnospiraceae</taxon>
        <taxon>Claveliimonas</taxon>
    </lineage>
</organism>
<dbReference type="InterPro" id="IPR024453">
    <property type="entry name" value="Peptidase_C92"/>
</dbReference>
<evidence type="ECO:0008006" key="4">
    <source>
        <dbReference type="Google" id="ProtNLM"/>
    </source>
</evidence>
<keyword evidence="3" id="KW-1185">Reference proteome</keyword>
<dbReference type="EMBL" id="JADCKL010000003">
    <property type="protein sequence ID" value="MBE5062748.1"/>
    <property type="molecule type" value="Genomic_DNA"/>
</dbReference>
<evidence type="ECO:0000313" key="3">
    <source>
        <dbReference type="Proteomes" id="UP000758652"/>
    </source>
</evidence>
<reference evidence="2 3" key="1">
    <citation type="submission" date="2020-10" db="EMBL/GenBank/DDBJ databases">
        <title>ChiBAC.</title>
        <authorList>
            <person name="Zenner C."/>
            <person name="Hitch T.C.A."/>
            <person name="Clavel T."/>
        </authorList>
    </citation>
    <scope>NUCLEOTIDE SEQUENCE [LARGE SCALE GENOMIC DNA]</scope>
    <source>
        <strain evidence="2 3">DSM 108991</strain>
    </source>
</reference>